<feature type="signal peptide" evidence="1">
    <location>
        <begin position="1"/>
        <end position="18"/>
    </location>
</feature>
<evidence type="ECO:0000313" key="3">
    <source>
        <dbReference type="Proteomes" id="UP000244223"/>
    </source>
</evidence>
<dbReference type="OrthoDB" id="1954516at2"/>
<protein>
    <submittedName>
        <fullName evidence="2">Uncharacterized protein DUF3108</fullName>
    </submittedName>
</protein>
<keyword evidence="3" id="KW-1185">Reference proteome</keyword>
<name>A0A2T5IZ57_9GAMM</name>
<proteinExistence type="predicted"/>
<comment type="caution">
    <text evidence="2">The sequence shown here is derived from an EMBL/GenBank/DDBJ whole genome shotgun (WGS) entry which is preliminary data.</text>
</comment>
<accession>A0A2T5IZ57</accession>
<feature type="chain" id="PRO_5031126148" evidence="1">
    <location>
        <begin position="19"/>
        <end position="227"/>
    </location>
</feature>
<organism evidence="2 3">
    <name type="scientific">Agitococcus lubricus</name>
    <dbReference type="NCBI Taxonomy" id="1077255"/>
    <lineage>
        <taxon>Bacteria</taxon>
        <taxon>Pseudomonadati</taxon>
        <taxon>Pseudomonadota</taxon>
        <taxon>Gammaproteobacteria</taxon>
        <taxon>Moraxellales</taxon>
        <taxon>Moraxellaceae</taxon>
        <taxon>Agitococcus</taxon>
    </lineage>
</organism>
<evidence type="ECO:0000313" key="2">
    <source>
        <dbReference type="EMBL" id="PTQ89290.1"/>
    </source>
</evidence>
<dbReference type="AlphaFoldDB" id="A0A2T5IZ57"/>
<evidence type="ECO:0000256" key="1">
    <source>
        <dbReference type="SAM" id="SignalP"/>
    </source>
</evidence>
<dbReference type="Pfam" id="PF11306">
    <property type="entry name" value="DUF3108"/>
    <property type="match status" value="1"/>
</dbReference>
<dbReference type="RefSeq" id="WP_107865624.1">
    <property type="nucleotide sequence ID" value="NZ_QAON01000007.1"/>
</dbReference>
<gene>
    <name evidence="2" type="ORF">C8N29_10718</name>
</gene>
<dbReference type="InterPro" id="IPR021457">
    <property type="entry name" value="DUF3108"/>
</dbReference>
<keyword evidence="1" id="KW-0732">Signal</keyword>
<dbReference type="Proteomes" id="UP000244223">
    <property type="component" value="Unassembled WGS sequence"/>
</dbReference>
<sequence>MRFLLLITSLSLGVKTFAFDLQPYTATYQFNLNQQITGTATRTLSKQENNHYRYQFNATAAIANANEVSEFIFDKQQVQSLSYQNSKQILFKNRVDQATFDWDKQQLTTLRKGQNDTFPLTDKTVLDPLNLEIQIRQDLSQQTKPQLKEYLLGDAKGFQPLKFTVDGVEKIKIPYGEIEALKVTRIHHSADRQTQFWLAKSLDYLPVKVVQIDDGAIYTIELQGLQK</sequence>
<dbReference type="EMBL" id="QAON01000007">
    <property type="protein sequence ID" value="PTQ89290.1"/>
    <property type="molecule type" value="Genomic_DNA"/>
</dbReference>
<reference evidence="2 3" key="1">
    <citation type="submission" date="2018-04" db="EMBL/GenBank/DDBJ databases">
        <title>Genomic Encyclopedia of Archaeal and Bacterial Type Strains, Phase II (KMG-II): from individual species to whole genera.</title>
        <authorList>
            <person name="Goeker M."/>
        </authorList>
    </citation>
    <scope>NUCLEOTIDE SEQUENCE [LARGE SCALE GENOMIC DNA]</scope>
    <source>
        <strain evidence="2 3">DSM 5822</strain>
    </source>
</reference>